<proteinExistence type="predicted"/>
<organism evidence="4 5">
    <name type="scientific">Pedobacter flavus</name>
    <dbReference type="NCBI Taxonomy" id="3113906"/>
    <lineage>
        <taxon>Bacteria</taxon>
        <taxon>Pseudomonadati</taxon>
        <taxon>Bacteroidota</taxon>
        <taxon>Sphingobacteriia</taxon>
        <taxon>Sphingobacteriales</taxon>
        <taxon>Sphingobacteriaceae</taxon>
        <taxon>Pedobacter</taxon>
    </lineage>
</organism>
<evidence type="ECO:0000259" key="2">
    <source>
        <dbReference type="PROSITE" id="PS50110"/>
    </source>
</evidence>
<keyword evidence="5" id="KW-1185">Reference proteome</keyword>
<dbReference type="Pfam" id="PF04397">
    <property type="entry name" value="LytTR"/>
    <property type="match status" value="1"/>
</dbReference>
<keyword evidence="4" id="KW-0238">DNA-binding</keyword>
<accession>A0ABU7GZ40</accession>
<feature type="domain" description="HTH LytTR-type" evidence="3">
    <location>
        <begin position="145"/>
        <end position="247"/>
    </location>
</feature>
<dbReference type="PROSITE" id="PS50930">
    <property type="entry name" value="HTH_LYTTR"/>
    <property type="match status" value="1"/>
</dbReference>
<gene>
    <name evidence="4" type="ORF">VRU49_02550</name>
</gene>
<comment type="caution">
    <text evidence="4">The sequence shown here is derived from an EMBL/GenBank/DDBJ whole genome shotgun (WGS) entry which is preliminary data.</text>
</comment>
<evidence type="ECO:0000313" key="4">
    <source>
        <dbReference type="EMBL" id="MEE1884291.1"/>
    </source>
</evidence>
<dbReference type="RefSeq" id="WP_330145208.1">
    <property type="nucleotide sequence ID" value="NZ_JAZDQU010000001.1"/>
</dbReference>
<feature type="domain" description="Response regulatory" evidence="2">
    <location>
        <begin position="3"/>
        <end position="116"/>
    </location>
</feature>
<dbReference type="Pfam" id="PF00072">
    <property type="entry name" value="Response_reg"/>
    <property type="match status" value="1"/>
</dbReference>
<dbReference type="PANTHER" id="PTHR37299">
    <property type="entry name" value="TRANSCRIPTIONAL REGULATOR-RELATED"/>
    <property type="match status" value="1"/>
</dbReference>
<dbReference type="PANTHER" id="PTHR37299:SF1">
    <property type="entry name" value="STAGE 0 SPORULATION PROTEIN A HOMOLOG"/>
    <property type="match status" value="1"/>
</dbReference>
<dbReference type="InterPro" id="IPR007492">
    <property type="entry name" value="LytTR_DNA-bd_dom"/>
</dbReference>
<dbReference type="GO" id="GO:0003677">
    <property type="term" value="F:DNA binding"/>
    <property type="evidence" value="ECO:0007669"/>
    <property type="project" value="UniProtKB-KW"/>
</dbReference>
<dbReference type="SMART" id="SM00448">
    <property type="entry name" value="REC"/>
    <property type="match status" value="1"/>
</dbReference>
<feature type="modified residue" description="4-aspartylphosphate" evidence="1">
    <location>
        <position position="55"/>
    </location>
</feature>
<dbReference type="InterPro" id="IPR001789">
    <property type="entry name" value="Sig_transdc_resp-reg_receiver"/>
</dbReference>
<dbReference type="PROSITE" id="PS50110">
    <property type="entry name" value="RESPONSE_REGULATORY"/>
    <property type="match status" value="1"/>
</dbReference>
<evidence type="ECO:0000256" key="1">
    <source>
        <dbReference type="PROSITE-ProRule" id="PRU00169"/>
    </source>
</evidence>
<dbReference type="Gene3D" id="3.40.50.2300">
    <property type="match status" value="1"/>
</dbReference>
<dbReference type="InterPro" id="IPR046947">
    <property type="entry name" value="LytR-like"/>
</dbReference>
<sequence>MIRAILVDDEPSNLENLSTLLARYCPQVEVVGTAQNIKDAQRLRQDLEPNLIFLDIQLNKELGFELLRLIPHKTFEVIFVTAFDHYGINAVKFAALDYLLKPVDIEELKNAVDKAQTKLMRETQNKQLAFLIQHLQKLDQANPKIALPQQHEIRYLNIGEIIRCQADNTYTHFYLQNGECILISKALKEYADLLQPHGFIRTHQSHLVNPAFVKSWLKEDGGTLLLTDDSKIPISKPNRENVKNKLV</sequence>
<name>A0ABU7GZ40_9SPHI</name>
<reference evidence="4 5" key="1">
    <citation type="submission" date="2024-01" db="EMBL/GenBank/DDBJ databases">
        <title>Pedobacter sp. nov., isolated from oil-contaminated soil.</title>
        <authorList>
            <person name="Le N.T.T."/>
        </authorList>
    </citation>
    <scope>NUCLEOTIDE SEQUENCE [LARGE SCALE GENOMIC DNA]</scope>
    <source>
        <strain evidence="4 5">VNH31</strain>
    </source>
</reference>
<dbReference type="Proteomes" id="UP001337681">
    <property type="component" value="Unassembled WGS sequence"/>
</dbReference>
<protein>
    <submittedName>
        <fullName evidence="4">LytTR family DNA-binding domain-containing protein</fullName>
    </submittedName>
</protein>
<dbReference type="Gene3D" id="2.40.50.1020">
    <property type="entry name" value="LytTr DNA-binding domain"/>
    <property type="match status" value="1"/>
</dbReference>
<dbReference type="SMART" id="SM00850">
    <property type="entry name" value="LytTR"/>
    <property type="match status" value="1"/>
</dbReference>
<dbReference type="EMBL" id="JAZDQU010000001">
    <property type="protein sequence ID" value="MEE1884291.1"/>
    <property type="molecule type" value="Genomic_DNA"/>
</dbReference>
<dbReference type="SUPFAM" id="SSF52172">
    <property type="entry name" value="CheY-like"/>
    <property type="match status" value="1"/>
</dbReference>
<keyword evidence="1" id="KW-0597">Phosphoprotein</keyword>
<evidence type="ECO:0000259" key="3">
    <source>
        <dbReference type="PROSITE" id="PS50930"/>
    </source>
</evidence>
<evidence type="ECO:0000313" key="5">
    <source>
        <dbReference type="Proteomes" id="UP001337681"/>
    </source>
</evidence>
<dbReference type="InterPro" id="IPR011006">
    <property type="entry name" value="CheY-like_superfamily"/>
</dbReference>